<dbReference type="PANTHER" id="PTHR24366:SF170">
    <property type="entry name" value="RE50361P"/>
    <property type="match status" value="1"/>
</dbReference>
<keyword evidence="1" id="KW-0433">Leucine-rich repeat</keyword>
<reference evidence="6" key="1">
    <citation type="submission" date="2022-01" db="EMBL/GenBank/DDBJ databases">
        <authorList>
            <person name="King R."/>
        </authorList>
    </citation>
    <scope>NUCLEOTIDE SEQUENCE</scope>
</reference>
<dbReference type="Pfam" id="PF13855">
    <property type="entry name" value="LRR_8"/>
    <property type="match status" value="8"/>
</dbReference>
<dbReference type="SMART" id="SM00369">
    <property type="entry name" value="LRR_TYP"/>
    <property type="match status" value="26"/>
</dbReference>
<dbReference type="Pfam" id="PF13516">
    <property type="entry name" value="LRR_6"/>
    <property type="match status" value="1"/>
</dbReference>
<dbReference type="PANTHER" id="PTHR24366">
    <property type="entry name" value="IG(IMMUNOGLOBULIN) AND LRR(LEUCINE RICH REPEAT) DOMAINS"/>
    <property type="match status" value="1"/>
</dbReference>
<keyword evidence="3" id="KW-0677">Repeat</keyword>
<proteinExistence type="predicted"/>
<evidence type="ECO:0000256" key="2">
    <source>
        <dbReference type="ARBA" id="ARBA00022729"/>
    </source>
</evidence>
<dbReference type="SMART" id="SM00365">
    <property type="entry name" value="LRR_SD22"/>
    <property type="match status" value="7"/>
</dbReference>
<organism evidence="6 7">
    <name type="scientific">Phyllotreta striolata</name>
    <name type="common">Striped flea beetle</name>
    <name type="synonym">Crioceris striolata</name>
    <dbReference type="NCBI Taxonomy" id="444603"/>
    <lineage>
        <taxon>Eukaryota</taxon>
        <taxon>Metazoa</taxon>
        <taxon>Ecdysozoa</taxon>
        <taxon>Arthropoda</taxon>
        <taxon>Hexapoda</taxon>
        <taxon>Insecta</taxon>
        <taxon>Pterygota</taxon>
        <taxon>Neoptera</taxon>
        <taxon>Endopterygota</taxon>
        <taxon>Coleoptera</taxon>
        <taxon>Polyphaga</taxon>
        <taxon>Cucujiformia</taxon>
        <taxon>Chrysomeloidea</taxon>
        <taxon>Chrysomelidae</taxon>
        <taxon>Galerucinae</taxon>
        <taxon>Alticini</taxon>
        <taxon>Phyllotreta</taxon>
    </lineage>
</organism>
<keyword evidence="7" id="KW-1185">Reference proteome</keyword>
<dbReference type="InterPro" id="IPR001611">
    <property type="entry name" value="Leu-rich_rpt"/>
</dbReference>
<dbReference type="SUPFAM" id="SSF52058">
    <property type="entry name" value="L domain-like"/>
    <property type="match status" value="3"/>
</dbReference>
<dbReference type="InterPro" id="IPR000483">
    <property type="entry name" value="Cys-rich_flank_reg_C"/>
</dbReference>
<gene>
    <name evidence="6" type="ORF">PHYEVI_LOCUS165</name>
</gene>
<evidence type="ECO:0000313" key="7">
    <source>
        <dbReference type="Proteomes" id="UP001153712"/>
    </source>
</evidence>
<name>A0A9N9XH38_PHYSR</name>
<evidence type="ECO:0000256" key="1">
    <source>
        <dbReference type="ARBA" id="ARBA00022614"/>
    </source>
</evidence>
<dbReference type="PROSITE" id="PS51450">
    <property type="entry name" value="LRR"/>
    <property type="match status" value="11"/>
</dbReference>
<protein>
    <recommendedName>
        <fullName evidence="5">LRRCT domain-containing protein</fullName>
    </recommendedName>
</protein>
<dbReference type="InterPro" id="IPR032675">
    <property type="entry name" value="LRR_dom_sf"/>
</dbReference>
<feature type="region of interest" description="Disordered" evidence="4">
    <location>
        <begin position="1150"/>
        <end position="1171"/>
    </location>
</feature>
<evidence type="ECO:0000313" key="6">
    <source>
        <dbReference type="EMBL" id="CAG9853693.1"/>
    </source>
</evidence>
<dbReference type="Proteomes" id="UP001153712">
    <property type="component" value="Chromosome 1"/>
</dbReference>
<dbReference type="InterPro" id="IPR003591">
    <property type="entry name" value="Leu-rich_rpt_typical-subtyp"/>
</dbReference>
<dbReference type="SMART" id="SM00364">
    <property type="entry name" value="LRR_BAC"/>
    <property type="match status" value="7"/>
</dbReference>
<dbReference type="EMBL" id="OU900094">
    <property type="protein sequence ID" value="CAG9853693.1"/>
    <property type="molecule type" value="Genomic_DNA"/>
</dbReference>
<sequence>MWCSHSNLSSVLESLKSIGNYITVPIDELILESNYLPSLPGRAFAPLKILRLMLRHNSLERVSTDWLANLESSLMELFLVEPKLTSLPQTSLESLKKLKAVTIRSGLLKRLPMFSGLPLLRYVQIESSSLVELAPSNFKDNPSLEKLHIQSGARLSRLQANLFDNLPKLELINITRCGINWIHPRTFRRLPHLKELSLIGNKITDPGMVGRASRELPELEILRLDYNYVGTIDEASFVDMPAIKDIFLSNNVIGEIRKGAFHRLPVLKKLDLSRNMLRRIQRQSFLQPIGLEELNLNHNDITDVIHVRSVLEDLPKLIYLDLSYNKLDAITFGSLTGHSALEQLNLGYNKLQHIDKEAFVLMPALRELILTNNSVIDNLRVPFWNLPALKGLDMSQNYLKRLEHNLLDNVGMLRRVDLSSNHLNFIDPESFLPASLLEHVNISSNNLNFLHPITFRHLTQLYELDASRNRLRNLIPGLPGNVEHLHLRHNEISKISTEDLHLPALRLLDLSDNKIQSLDEGRLRSLGKLKKLYLRSNYMRHVSEKALDGLLQLEILDISDNRISEINPLSMKFVTELKILNMANNQLSLIGPSLLSHAKNLRKFNASNNQLAEVLPHTFDANQNLQEVDFSINLIVQFPGSLYGLEKLKKLDLSRNRLKSINSTIVSSLTDLREIKLSKNYVQILEADTFNHLRHLKAIYLDDNEISLVESNFIKMLPSLKSIHLNRNQIEQLPSYAFNTLLSLQNVELQENKLRFIDPQAFHLVPQLLTLNLTHNEIYNIEDVGLKSIKSLELLDVSFNKITKLRSNLDDLEWLVELRLQNNLICEVDEGVFGNVPRLKVLNLKNNKLLSFPEVAVDRLRENTAQLQVTGNPLDCSCDMLWLKSWLRESSQTSPRCSDGTLLREMPLTPVDCPAGRRRERVSTGCEAEFLGAPNMNQQLLSKYASLRNFSTAGKNNLPPNPQESEYFYDDYIDYPFNASALGANEKDNSHIVERIPLVTKETEANTTGNVPVLYAASSKQKQPEIPAKIPDSPSTSGFTFFGIPLPALNLNNIFSKKLDQTTPRQVDRKSAVVNGIKIDKRLPVTQIGVRSQSMPSLQTNNGDLDVGRLQPPAGPQFQGGFLPMLPGSGGFKPMVDPRITTTIATVNTSPIISTDPSDKQPQVQQKNETSLDKRGYNLELAANGSSLIVSLDDTTIINNRNKKSQLVDKLNQTKLDTSANVQFYNRSEVHYLESISTVSSTTKHPEMKQTTVSTTISTTRKVEITTTAKPVEKTKSGTWTATDTSLIGSDTKVSKITSVETQIKTFESKGVSTTTIEPKLDQPKGHRNRTGSLLSTFLAPVDQQPYLKPVAKSTITKVVSPHGTDSTSALEISHASRLPANLPDDPTLEEGIITSTEDSSGNDWYFENYNKKNLEPFVAKIVNTSGSGGTRGEQVAGMLWLLVIVNFL</sequence>
<dbReference type="GO" id="GO:0071944">
    <property type="term" value="C:cell periphery"/>
    <property type="evidence" value="ECO:0007669"/>
    <property type="project" value="UniProtKB-ARBA"/>
</dbReference>
<accession>A0A9N9XH38</accession>
<dbReference type="SMART" id="SM00082">
    <property type="entry name" value="LRRCT"/>
    <property type="match status" value="1"/>
</dbReference>
<evidence type="ECO:0000256" key="3">
    <source>
        <dbReference type="ARBA" id="ARBA00022737"/>
    </source>
</evidence>
<dbReference type="Gene3D" id="3.80.10.10">
    <property type="entry name" value="Ribonuclease Inhibitor"/>
    <property type="match status" value="5"/>
</dbReference>
<evidence type="ECO:0000259" key="5">
    <source>
        <dbReference type="SMART" id="SM00082"/>
    </source>
</evidence>
<dbReference type="OrthoDB" id="8195690at2759"/>
<dbReference type="SUPFAM" id="SSF52075">
    <property type="entry name" value="Outer arm dynein light chain 1"/>
    <property type="match status" value="1"/>
</dbReference>
<feature type="domain" description="LRRCT" evidence="5">
    <location>
        <begin position="872"/>
        <end position="914"/>
    </location>
</feature>
<evidence type="ECO:0000256" key="4">
    <source>
        <dbReference type="SAM" id="MobiDB-lite"/>
    </source>
</evidence>
<keyword evidence="2" id="KW-0732">Signal</keyword>
<feature type="compositionally biased region" description="Polar residues" evidence="4">
    <location>
        <begin position="1150"/>
        <end position="1169"/>
    </location>
</feature>